<reference evidence="1" key="1">
    <citation type="submission" date="2023-07" db="EMBL/GenBank/DDBJ databases">
        <title>draft genome sequence of fig (Ficus carica).</title>
        <authorList>
            <person name="Takahashi T."/>
            <person name="Nishimura K."/>
        </authorList>
    </citation>
    <scope>NUCLEOTIDE SEQUENCE</scope>
</reference>
<evidence type="ECO:0000313" key="2">
    <source>
        <dbReference type="Proteomes" id="UP001187192"/>
    </source>
</evidence>
<name>A0AA87ZVF5_FICCA</name>
<keyword evidence="2" id="KW-1185">Reference proteome</keyword>
<dbReference type="Proteomes" id="UP001187192">
    <property type="component" value="Unassembled WGS sequence"/>
</dbReference>
<protein>
    <submittedName>
        <fullName evidence="1">Uncharacterized protein</fullName>
    </submittedName>
</protein>
<dbReference type="EMBL" id="BTGU01000004">
    <property type="protein sequence ID" value="GMN34093.1"/>
    <property type="molecule type" value="Genomic_DNA"/>
</dbReference>
<sequence>MLGMASSSSNQGIAVVVGEVAGSKPKRNLELVIETSCDASRARKVACRAEGGWEKALSLMVGFGVWQTFDEEEEFVRFVWMKKPKNTNGEATARILGR</sequence>
<evidence type="ECO:0000313" key="1">
    <source>
        <dbReference type="EMBL" id="GMN34093.1"/>
    </source>
</evidence>
<dbReference type="AlphaFoldDB" id="A0AA87ZVF5"/>
<comment type="caution">
    <text evidence="1">The sequence shown here is derived from an EMBL/GenBank/DDBJ whole genome shotgun (WGS) entry which is preliminary data.</text>
</comment>
<proteinExistence type="predicted"/>
<gene>
    <name evidence="1" type="ORF">TIFTF001_004501</name>
</gene>
<accession>A0AA87ZVF5</accession>
<organism evidence="1 2">
    <name type="scientific">Ficus carica</name>
    <name type="common">Common fig</name>
    <dbReference type="NCBI Taxonomy" id="3494"/>
    <lineage>
        <taxon>Eukaryota</taxon>
        <taxon>Viridiplantae</taxon>
        <taxon>Streptophyta</taxon>
        <taxon>Embryophyta</taxon>
        <taxon>Tracheophyta</taxon>
        <taxon>Spermatophyta</taxon>
        <taxon>Magnoliopsida</taxon>
        <taxon>eudicotyledons</taxon>
        <taxon>Gunneridae</taxon>
        <taxon>Pentapetalae</taxon>
        <taxon>rosids</taxon>
        <taxon>fabids</taxon>
        <taxon>Rosales</taxon>
        <taxon>Moraceae</taxon>
        <taxon>Ficeae</taxon>
        <taxon>Ficus</taxon>
    </lineage>
</organism>